<evidence type="ECO:0000313" key="1">
    <source>
        <dbReference type="EMBL" id="KAJ4702678.1"/>
    </source>
</evidence>
<gene>
    <name evidence="1" type="ORF">OWV82_022689</name>
</gene>
<dbReference type="Proteomes" id="UP001164539">
    <property type="component" value="Chromosome 13"/>
</dbReference>
<protein>
    <submittedName>
        <fullName evidence="1">Metalloendoproteinase 2-MMP-like</fullName>
    </submittedName>
</protein>
<sequence length="188" mass="20956">MEKSRCKVVDIINCTTQKRSGRRGQQNNGSSHFHIMAHYAFFESSPKRPDSKFNLTYVFLQGTRDDAKDPIVRAFHTWATKLLISRLVFTTVVIETGSFGQPLQSASSCISFANGRLHFNLNQTWGASASKGVYDLETIALHEIGLLLGLGHSSVEDAFMYATLPIGVTKGFHGDDIFKALNIYMTFE</sequence>
<organism evidence="1 2">
    <name type="scientific">Melia azedarach</name>
    <name type="common">Chinaberry tree</name>
    <dbReference type="NCBI Taxonomy" id="155640"/>
    <lineage>
        <taxon>Eukaryota</taxon>
        <taxon>Viridiplantae</taxon>
        <taxon>Streptophyta</taxon>
        <taxon>Embryophyta</taxon>
        <taxon>Tracheophyta</taxon>
        <taxon>Spermatophyta</taxon>
        <taxon>Magnoliopsida</taxon>
        <taxon>eudicotyledons</taxon>
        <taxon>Gunneridae</taxon>
        <taxon>Pentapetalae</taxon>
        <taxon>rosids</taxon>
        <taxon>malvids</taxon>
        <taxon>Sapindales</taxon>
        <taxon>Meliaceae</taxon>
        <taxon>Melia</taxon>
    </lineage>
</organism>
<name>A0ACC1WUG0_MELAZ</name>
<keyword evidence="2" id="KW-1185">Reference proteome</keyword>
<accession>A0ACC1WUG0</accession>
<proteinExistence type="predicted"/>
<evidence type="ECO:0000313" key="2">
    <source>
        <dbReference type="Proteomes" id="UP001164539"/>
    </source>
</evidence>
<dbReference type="EMBL" id="CM051406">
    <property type="protein sequence ID" value="KAJ4702678.1"/>
    <property type="molecule type" value="Genomic_DNA"/>
</dbReference>
<comment type="caution">
    <text evidence="1">The sequence shown here is derived from an EMBL/GenBank/DDBJ whole genome shotgun (WGS) entry which is preliminary data.</text>
</comment>
<reference evidence="1 2" key="1">
    <citation type="journal article" date="2023" name="Science">
        <title>Complex scaffold remodeling in plant triterpene biosynthesis.</title>
        <authorList>
            <person name="De La Pena R."/>
            <person name="Hodgson H."/>
            <person name="Liu J.C."/>
            <person name="Stephenson M.J."/>
            <person name="Martin A.C."/>
            <person name="Owen C."/>
            <person name="Harkess A."/>
            <person name="Leebens-Mack J."/>
            <person name="Jimenez L.E."/>
            <person name="Osbourn A."/>
            <person name="Sattely E.S."/>
        </authorList>
    </citation>
    <scope>NUCLEOTIDE SEQUENCE [LARGE SCALE GENOMIC DNA]</scope>
    <source>
        <strain evidence="2">cv. JPN11</strain>
        <tissue evidence="1">Leaf</tissue>
    </source>
</reference>